<dbReference type="EMBL" id="CAXDID020000202">
    <property type="protein sequence ID" value="CAL6054423.1"/>
    <property type="molecule type" value="Genomic_DNA"/>
</dbReference>
<reference evidence="1" key="1">
    <citation type="submission" date="2023-06" db="EMBL/GenBank/DDBJ databases">
        <authorList>
            <person name="Kurt Z."/>
        </authorList>
    </citation>
    <scope>NUCLEOTIDE SEQUENCE</scope>
</reference>
<organism evidence="1">
    <name type="scientific">Hexamita inflata</name>
    <dbReference type="NCBI Taxonomy" id="28002"/>
    <lineage>
        <taxon>Eukaryota</taxon>
        <taxon>Metamonada</taxon>
        <taxon>Diplomonadida</taxon>
        <taxon>Hexamitidae</taxon>
        <taxon>Hexamitinae</taxon>
        <taxon>Hexamita</taxon>
    </lineage>
</organism>
<protein>
    <submittedName>
        <fullName evidence="2">Hypothetical_protein</fullName>
    </submittedName>
</protein>
<gene>
    <name evidence="2" type="ORF">HINF_LOCUS46057</name>
    <name evidence="1" type="ORF">HINF_LOCUS8257</name>
</gene>
<evidence type="ECO:0000313" key="3">
    <source>
        <dbReference type="Proteomes" id="UP001642409"/>
    </source>
</evidence>
<dbReference type="AlphaFoldDB" id="A0AA86NK38"/>
<evidence type="ECO:0000313" key="1">
    <source>
        <dbReference type="EMBL" id="CAI9920612.1"/>
    </source>
</evidence>
<sequence>MLKTRLSVNKTLSRLYCSNSRSQFKSKFEFPKLAHCQSVTPKCLPKPLQNTKQLSLQLNLENVMIIQTNNTQEGFESARLQSVLKDINTSLGFSELPSVVGMIQQRIQHLKFLHQRVNELQVLSNTHCQSINMLQNSQINIIARQLK</sequence>
<name>A0AA86NK38_9EUKA</name>
<proteinExistence type="predicted"/>
<accession>A0AA86NK38</accession>
<reference evidence="2 3" key="2">
    <citation type="submission" date="2024-07" db="EMBL/GenBank/DDBJ databases">
        <authorList>
            <person name="Akdeniz Z."/>
        </authorList>
    </citation>
    <scope>NUCLEOTIDE SEQUENCE [LARGE SCALE GENOMIC DNA]</scope>
</reference>
<dbReference type="EMBL" id="CATOUU010000202">
    <property type="protein sequence ID" value="CAI9920612.1"/>
    <property type="molecule type" value="Genomic_DNA"/>
</dbReference>
<comment type="caution">
    <text evidence="1">The sequence shown here is derived from an EMBL/GenBank/DDBJ whole genome shotgun (WGS) entry which is preliminary data.</text>
</comment>
<evidence type="ECO:0000313" key="2">
    <source>
        <dbReference type="EMBL" id="CAL6054423.1"/>
    </source>
</evidence>
<keyword evidence="3" id="KW-1185">Reference proteome</keyword>
<dbReference type="Proteomes" id="UP001642409">
    <property type="component" value="Unassembled WGS sequence"/>
</dbReference>